<dbReference type="Proteomes" id="UP000294752">
    <property type="component" value="Unassembled WGS sequence"/>
</dbReference>
<dbReference type="Pfam" id="PF00488">
    <property type="entry name" value="MutS_V"/>
    <property type="match status" value="1"/>
</dbReference>
<gene>
    <name evidence="5" type="ORF">B0I21_103472</name>
</gene>
<dbReference type="GO" id="GO:0030983">
    <property type="term" value="F:mismatched DNA binding"/>
    <property type="evidence" value="ECO:0007669"/>
    <property type="project" value="InterPro"/>
</dbReference>
<dbReference type="GO" id="GO:0005524">
    <property type="term" value="F:ATP binding"/>
    <property type="evidence" value="ECO:0007669"/>
    <property type="project" value="UniProtKB-KW"/>
</dbReference>
<dbReference type="InterPro" id="IPR045076">
    <property type="entry name" value="MutS"/>
</dbReference>
<evidence type="ECO:0000256" key="1">
    <source>
        <dbReference type="ARBA" id="ARBA00022741"/>
    </source>
</evidence>
<evidence type="ECO:0000259" key="4">
    <source>
        <dbReference type="SMART" id="SM00534"/>
    </source>
</evidence>
<proteinExistence type="predicted"/>
<dbReference type="Gene3D" id="1.10.1420.10">
    <property type="match status" value="1"/>
</dbReference>
<reference evidence="5 6" key="1">
    <citation type="submission" date="2019-03" db="EMBL/GenBank/DDBJ databases">
        <title>Genomic Encyclopedia of Type Strains, Phase III (KMG-III): the genomes of soil and plant-associated and newly described type strains.</title>
        <authorList>
            <person name="Whitman W."/>
        </authorList>
    </citation>
    <scope>NUCLEOTIDE SEQUENCE [LARGE SCALE GENOMIC DNA]</scope>
    <source>
        <strain evidence="5 6">CGMCC 1.12801</strain>
    </source>
</reference>
<dbReference type="GO" id="GO:0005829">
    <property type="term" value="C:cytosol"/>
    <property type="evidence" value="ECO:0007669"/>
    <property type="project" value="TreeGrafter"/>
</dbReference>
<sequence length="446" mass="49912">MSLIIDKQTADDLAIFGQRGKESVFGLFNKTATAGGAALLEEWFTYPLSKGSQIEERAQTIEHFIAHPAVFPFETSLFDQALFYLDMADERSRLHQGKQTLKEKLQALLGADDAYKKVIAGLVACSAILHGWRNFLEQSQTQAAGTLGRQLKDFARRLEGSALETIPLLDEKKKIDRQQVILLDNILRFEEKDLFQGMLRDIYTLDVYIAAASVARERNFALPKIIVDGSDTLRYEAVFHPLVPQAKGNSLSMDRQHNITFLTGANMAGKSTFMKSLGIALFLAHLGFPVPAKSLEFSPREAIYTSINLPDNIQMGYSHFYAEVLRVKKVAQQLAEGKKLFVIFDEMFRGTNVKDAYEGTVAVVAKLYQHPGCQFVISTHILEAGEALQHSHPDIRYVFLPTILKNGIPHYTYLLQEGITADRHGMVIIQNEGILDLLTSKESKCV</sequence>
<dbReference type="PANTHER" id="PTHR11361:SF99">
    <property type="entry name" value="DNA MISMATCH REPAIR PROTEIN"/>
    <property type="match status" value="1"/>
</dbReference>
<dbReference type="InterPro" id="IPR027417">
    <property type="entry name" value="P-loop_NTPase"/>
</dbReference>
<keyword evidence="3" id="KW-0238">DNA-binding</keyword>
<dbReference type="OrthoDB" id="1097361at2"/>
<dbReference type="SMART" id="SM00534">
    <property type="entry name" value="MUTSac"/>
    <property type="match status" value="1"/>
</dbReference>
<dbReference type="InterPro" id="IPR036187">
    <property type="entry name" value="DNA_mismatch_repair_MutS_sf"/>
</dbReference>
<protein>
    <submittedName>
        <fullName evidence="5">MutS-like protein</fullName>
    </submittedName>
</protein>
<name>A0A4R7D2G5_9SPHI</name>
<dbReference type="GO" id="GO:0006298">
    <property type="term" value="P:mismatch repair"/>
    <property type="evidence" value="ECO:0007669"/>
    <property type="project" value="InterPro"/>
</dbReference>
<organism evidence="5 6">
    <name type="scientific">Sphingobacterium paludis</name>
    <dbReference type="NCBI Taxonomy" id="1476465"/>
    <lineage>
        <taxon>Bacteria</taxon>
        <taxon>Pseudomonadati</taxon>
        <taxon>Bacteroidota</taxon>
        <taxon>Sphingobacteriia</taxon>
        <taxon>Sphingobacteriales</taxon>
        <taxon>Sphingobacteriaceae</taxon>
        <taxon>Sphingobacterium</taxon>
    </lineage>
</organism>
<dbReference type="SUPFAM" id="SSF48334">
    <property type="entry name" value="DNA repair protein MutS, domain III"/>
    <property type="match status" value="1"/>
</dbReference>
<keyword evidence="6" id="KW-1185">Reference proteome</keyword>
<dbReference type="RefSeq" id="WP_133639978.1">
    <property type="nucleotide sequence ID" value="NZ_SNZV01000003.1"/>
</dbReference>
<dbReference type="GO" id="GO:0140664">
    <property type="term" value="F:ATP-dependent DNA damage sensor activity"/>
    <property type="evidence" value="ECO:0007669"/>
    <property type="project" value="InterPro"/>
</dbReference>
<keyword evidence="2" id="KW-0067">ATP-binding</keyword>
<comment type="caution">
    <text evidence="5">The sequence shown here is derived from an EMBL/GenBank/DDBJ whole genome shotgun (WGS) entry which is preliminary data.</text>
</comment>
<dbReference type="SUPFAM" id="SSF52540">
    <property type="entry name" value="P-loop containing nucleoside triphosphate hydrolases"/>
    <property type="match status" value="1"/>
</dbReference>
<dbReference type="Pfam" id="PF05192">
    <property type="entry name" value="MutS_III"/>
    <property type="match status" value="1"/>
</dbReference>
<dbReference type="EMBL" id="SNZV01000003">
    <property type="protein sequence ID" value="TDS14970.1"/>
    <property type="molecule type" value="Genomic_DNA"/>
</dbReference>
<dbReference type="AlphaFoldDB" id="A0A4R7D2G5"/>
<keyword evidence="1" id="KW-0547">Nucleotide-binding</keyword>
<dbReference type="Gene3D" id="3.40.50.300">
    <property type="entry name" value="P-loop containing nucleotide triphosphate hydrolases"/>
    <property type="match status" value="1"/>
</dbReference>
<dbReference type="InterPro" id="IPR000432">
    <property type="entry name" value="DNA_mismatch_repair_MutS_C"/>
</dbReference>
<dbReference type="PANTHER" id="PTHR11361">
    <property type="entry name" value="DNA MISMATCH REPAIR PROTEIN MUTS FAMILY MEMBER"/>
    <property type="match status" value="1"/>
</dbReference>
<feature type="domain" description="DNA mismatch repair proteins mutS family" evidence="4">
    <location>
        <begin position="257"/>
        <end position="436"/>
    </location>
</feature>
<evidence type="ECO:0000256" key="2">
    <source>
        <dbReference type="ARBA" id="ARBA00022840"/>
    </source>
</evidence>
<accession>A0A4R7D2G5</accession>
<dbReference type="InterPro" id="IPR007696">
    <property type="entry name" value="DNA_mismatch_repair_MutS_core"/>
</dbReference>
<evidence type="ECO:0000313" key="5">
    <source>
        <dbReference type="EMBL" id="TDS14970.1"/>
    </source>
</evidence>
<evidence type="ECO:0000313" key="6">
    <source>
        <dbReference type="Proteomes" id="UP000294752"/>
    </source>
</evidence>
<evidence type="ECO:0000256" key="3">
    <source>
        <dbReference type="ARBA" id="ARBA00023125"/>
    </source>
</evidence>